<organism evidence="1 2">
    <name type="scientific">Thermocoleostomius sinensis A174</name>
    <dbReference type="NCBI Taxonomy" id="2016057"/>
    <lineage>
        <taxon>Bacteria</taxon>
        <taxon>Bacillati</taxon>
        <taxon>Cyanobacteriota</taxon>
        <taxon>Cyanophyceae</taxon>
        <taxon>Oculatellales</taxon>
        <taxon>Oculatellaceae</taxon>
        <taxon>Thermocoleostomius</taxon>
    </lineage>
</organism>
<dbReference type="InterPro" id="IPR002187">
    <property type="entry name" value="N-reg_PII"/>
</dbReference>
<dbReference type="GO" id="GO:0006808">
    <property type="term" value="P:regulation of nitrogen utilization"/>
    <property type="evidence" value="ECO:0007669"/>
    <property type="project" value="InterPro"/>
</dbReference>
<dbReference type="Gene3D" id="3.30.70.120">
    <property type="match status" value="1"/>
</dbReference>
<evidence type="ECO:0000313" key="1">
    <source>
        <dbReference type="EMBL" id="WAL58154.1"/>
    </source>
</evidence>
<dbReference type="RefSeq" id="WP_268607551.1">
    <property type="nucleotide sequence ID" value="NZ_CP113797.1"/>
</dbReference>
<dbReference type="AlphaFoldDB" id="A0A9E8ZA22"/>
<dbReference type="Pfam" id="PF00543">
    <property type="entry name" value="P-II"/>
    <property type="match status" value="1"/>
</dbReference>
<dbReference type="Proteomes" id="UP001163152">
    <property type="component" value="Chromosome"/>
</dbReference>
<gene>
    <name evidence="1" type="ORF">OXH18_13210</name>
</gene>
<proteinExistence type="predicted"/>
<dbReference type="EMBL" id="CP113797">
    <property type="protein sequence ID" value="WAL58154.1"/>
    <property type="molecule type" value="Genomic_DNA"/>
</dbReference>
<accession>A0A9E8ZA22</accession>
<dbReference type="GO" id="GO:0030234">
    <property type="term" value="F:enzyme regulator activity"/>
    <property type="evidence" value="ECO:0007669"/>
    <property type="project" value="InterPro"/>
</dbReference>
<name>A0A9E8ZA22_9CYAN</name>
<evidence type="ECO:0000313" key="2">
    <source>
        <dbReference type="Proteomes" id="UP001163152"/>
    </source>
</evidence>
<sequence length="111" mass="12632">MLDFEQPFPLVEPAFLITIVSETILKESLIMLLTQLKVRSYTVSEVQGAGRQSRRSADPEASQTTMIETNLEIKAIVSQEISNVILYALKEQQRNFAVFVYRQPIEALIED</sequence>
<protein>
    <submittedName>
        <fullName evidence="1">Uncharacterized protein</fullName>
    </submittedName>
</protein>
<dbReference type="KEGG" id="tsin:OXH18_13210"/>
<reference evidence="1" key="1">
    <citation type="submission" date="2022-12" db="EMBL/GenBank/DDBJ databases">
        <title>Polyphasic identification of a Novel Hot-Spring Cyanobacterium Ocullathermofonsia sinensis gen nov. sp. nov. and Genomic Insights on its Adaptations to the Thermal Habitat.</title>
        <authorList>
            <person name="Daroch M."/>
            <person name="Tang J."/>
            <person name="Jiang Y."/>
        </authorList>
    </citation>
    <scope>NUCLEOTIDE SEQUENCE</scope>
    <source>
        <strain evidence="1">PKUAC-SCTA174</strain>
    </source>
</reference>
<dbReference type="InterPro" id="IPR011322">
    <property type="entry name" value="N-reg_PII-like_a/b"/>
</dbReference>
<dbReference type="SUPFAM" id="SSF54913">
    <property type="entry name" value="GlnB-like"/>
    <property type="match status" value="1"/>
</dbReference>
<keyword evidence="2" id="KW-1185">Reference proteome</keyword>
<dbReference type="InterPro" id="IPR015867">
    <property type="entry name" value="N-reg_PII/ATP_PRibTrfase_C"/>
</dbReference>